<organism evidence="1 2">
    <name type="scientific">Portunus trituberculatus</name>
    <name type="common">Swimming crab</name>
    <name type="synonym">Neptunus trituberculatus</name>
    <dbReference type="NCBI Taxonomy" id="210409"/>
    <lineage>
        <taxon>Eukaryota</taxon>
        <taxon>Metazoa</taxon>
        <taxon>Ecdysozoa</taxon>
        <taxon>Arthropoda</taxon>
        <taxon>Crustacea</taxon>
        <taxon>Multicrustacea</taxon>
        <taxon>Malacostraca</taxon>
        <taxon>Eumalacostraca</taxon>
        <taxon>Eucarida</taxon>
        <taxon>Decapoda</taxon>
        <taxon>Pleocyemata</taxon>
        <taxon>Brachyura</taxon>
        <taxon>Eubrachyura</taxon>
        <taxon>Portunoidea</taxon>
        <taxon>Portunidae</taxon>
        <taxon>Portuninae</taxon>
        <taxon>Portunus</taxon>
    </lineage>
</organism>
<gene>
    <name evidence="1" type="ORF">E2C01_096239</name>
</gene>
<dbReference type="Proteomes" id="UP000324222">
    <property type="component" value="Unassembled WGS sequence"/>
</dbReference>
<dbReference type="AlphaFoldDB" id="A0A5B7K294"/>
<comment type="caution">
    <text evidence="1">The sequence shown here is derived from an EMBL/GenBank/DDBJ whole genome shotgun (WGS) entry which is preliminary data.</text>
</comment>
<reference evidence="1 2" key="1">
    <citation type="submission" date="2019-05" db="EMBL/GenBank/DDBJ databases">
        <title>Another draft genome of Portunus trituberculatus and its Hox gene families provides insights of decapod evolution.</title>
        <authorList>
            <person name="Jeong J.-H."/>
            <person name="Song I."/>
            <person name="Kim S."/>
            <person name="Choi T."/>
            <person name="Kim D."/>
            <person name="Ryu S."/>
            <person name="Kim W."/>
        </authorList>
    </citation>
    <scope>NUCLEOTIDE SEQUENCE [LARGE SCALE GENOMIC DNA]</scope>
    <source>
        <tissue evidence="1">Muscle</tissue>
    </source>
</reference>
<evidence type="ECO:0000313" key="1">
    <source>
        <dbReference type="EMBL" id="MPD00744.1"/>
    </source>
</evidence>
<accession>A0A5B7K294</accession>
<keyword evidence="2" id="KW-1185">Reference proteome</keyword>
<dbReference type="EMBL" id="VSRR010124199">
    <property type="protein sequence ID" value="MPD00744.1"/>
    <property type="molecule type" value="Genomic_DNA"/>
</dbReference>
<evidence type="ECO:0000313" key="2">
    <source>
        <dbReference type="Proteomes" id="UP000324222"/>
    </source>
</evidence>
<sequence length="110" mass="12052">MKQHAASLKDDVDDPEGKRRLLVWYVYCSKGVTQSAQVSVPEILLDTDVSIVCATPETHELSLRGTAAPTLHCCTVTAASWITTKAAGLASLKFFSFFNLTQLLALYVYL</sequence>
<name>A0A5B7K294_PORTR</name>
<proteinExistence type="predicted"/>
<protein>
    <submittedName>
        <fullName evidence="1">Uncharacterized protein</fullName>
    </submittedName>
</protein>